<sequence length="149" mass="17117">MLIFSSLLFIVPYVELTRLEIKAPELIQLSQHISPSVRRAALVQPYFKTLAIRKHSSFILTYSDGTSTLALTPIRLFPNLFLPWRQKKESCCHSHMRGLDSGNFCSSAYILMQVRGILKEEWLGKNICNIFTHRIRSICIKAQVYLAFA</sequence>
<keyword evidence="3" id="KW-1185">Reference proteome</keyword>
<comment type="caution">
    <text evidence="2">The sequence shown here is derived from an EMBL/GenBank/DDBJ whole genome shotgun (WGS) entry which is preliminary data.</text>
</comment>
<organism evidence="2 3">
    <name type="scientific">[Candida] railenensis</name>
    <dbReference type="NCBI Taxonomy" id="45579"/>
    <lineage>
        <taxon>Eukaryota</taxon>
        <taxon>Fungi</taxon>
        <taxon>Dikarya</taxon>
        <taxon>Ascomycota</taxon>
        <taxon>Saccharomycotina</taxon>
        <taxon>Pichiomycetes</taxon>
        <taxon>Debaryomycetaceae</taxon>
        <taxon>Kurtzmaniella</taxon>
    </lineage>
</organism>
<evidence type="ECO:0000313" key="2">
    <source>
        <dbReference type="EMBL" id="CAH2353566.1"/>
    </source>
</evidence>
<accession>A0A9P0QQC8</accession>
<name>A0A9P0QQC8_9ASCO</name>
<reference evidence="2" key="1">
    <citation type="submission" date="2022-03" db="EMBL/GenBank/DDBJ databases">
        <authorList>
            <person name="Legras J.-L."/>
            <person name="Devillers H."/>
            <person name="Grondin C."/>
        </authorList>
    </citation>
    <scope>NUCLEOTIDE SEQUENCE</scope>
    <source>
        <strain evidence="2">CLIB 1423</strain>
    </source>
</reference>
<evidence type="ECO:0000256" key="1">
    <source>
        <dbReference type="SAM" id="SignalP"/>
    </source>
</evidence>
<dbReference type="Proteomes" id="UP000837801">
    <property type="component" value="Unassembled WGS sequence"/>
</dbReference>
<evidence type="ECO:0000313" key="3">
    <source>
        <dbReference type="Proteomes" id="UP000837801"/>
    </source>
</evidence>
<dbReference type="EMBL" id="CAKXYY010000011">
    <property type="protein sequence ID" value="CAH2353566.1"/>
    <property type="molecule type" value="Genomic_DNA"/>
</dbReference>
<keyword evidence="1" id="KW-0732">Signal</keyword>
<proteinExistence type="predicted"/>
<dbReference type="AlphaFoldDB" id="A0A9P0QQC8"/>
<feature type="signal peptide" evidence="1">
    <location>
        <begin position="1"/>
        <end position="16"/>
    </location>
</feature>
<gene>
    <name evidence="2" type="ORF">CLIB1423_11S02652</name>
</gene>
<protein>
    <submittedName>
        <fullName evidence="2">Uncharacterized protein</fullName>
    </submittedName>
</protein>
<feature type="chain" id="PRO_5040324833" evidence="1">
    <location>
        <begin position="17"/>
        <end position="149"/>
    </location>
</feature>